<feature type="region of interest" description="Disordered" evidence="5">
    <location>
        <begin position="107"/>
        <end position="128"/>
    </location>
</feature>
<feature type="transmembrane region" description="Helical" evidence="6">
    <location>
        <begin position="76"/>
        <end position="100"/>
    </location>
</feature>
<feature type="region of interest" description="Disordered" evidence="5">
    <location>
        <begin position="240"/>
        <end position="281"/>
    </location>
</feature>
<comment type="caution">
    <text evidence="8">The sequence shown here is derived from an EMBL/GenBank/DDBJ whole genome shotgun (WGS) entry which is preliminary data.</text>
</comment>
<dbReference type="PANTHER" id="PTHR37451">
    <property type="entry name" value="MARVEL DOMAIN"/>
    <property type="match status" value="1"/>
</dbReference>
<name>A0AAI8Z1X4_9PEZI</name>
<dbReference type="Pfam" id="PF01284">
    <property type="entry name" value="MARVEL"/>
    <property type="match status" value="1"/>
</dbReference>
<reference evidence="8" key="1">
    <citation type="submission" date="2023-11" db="EMBL/GenBank/DDBJ databases">
        <authorList>
            <person name="Alioto T."/>
            <person name="Alioto T."/>
            <person name="Gomez Garrido J."/>
        </authorList>
    </citation>
    <scope>NUCLEOTIDE SEQUENCE</scope>
</reference>
<feature type="domain" description="MARVEL" evidence="7">
    <location>
        <begin position="21"/>
        <end position="168"/>
    </location>
</feature>
<keyword evidence="9" id="KW-1185">Reference proteome</keyword>
<gene>
    <name evidence="8" type="ORF">LECACI_7A006100</name>
</gene>
<dbReference type="Proteomes" id="UP001296104">
    <property type="component" value="Unassembled WGS sequence"/>
</dbReference>
<keyword evidence="4 6" id="KW-0472">Membrane</keyword>
<accession>A0AAI8Z1X4</accession>
<feature type="transmembrane region" description="Helical" evidence="6">
    <location>
        <begin position="150"/>
        <end position="170"/>
    </location>
</feature>
<protein>
    <recommendedName>
        <fullName evidence="7">MARVEL domain-containing protein</fullName>
    </recommendedName>
</protein>
<evidence type="ECO:0000256" key="1">
    <source>
        <dbReference type="ARBA" id="ARBA00004141"/>
    </source>
</evidence>
<comment type="subcellular location">
    <subcellularLocation>
        <location evidence="1">Membrane</location>
        <topology evidence="1">Multi-pass membrane protein</topology>
    </subcellularLocation>
</comment>
<evidence type="ECO:0000256" key="6">
    <source>
        <dbReference type="SAM" id="Phobius"/>
    </source>
</evidence>
<feature type="transmembrane region" description="Helical" evidence="6">
    <location>
        <begin position="46"/>
        <end position="64"/>
    </location>
</feature>
<keyword evidence="2 6" id="KW-0812">Transmembrane</keyword>
<evidence type="ECO:0000259" key="7">
    <source>
        <dbReference type="Pfam" id="PF01284"/>
    </source>
</evidence>
<evidence type="ECO:0000256" key="2">
    <source>
        <dbReference type="ARBA" id="ARBA00022692"/>
    </source>
</evidence>
<feature type="transmembrane region" description="Helical" evidence="6">
    <location>
        <begin position="12"/>
        <end position="34"/>
    </location>
</feature>
<dbReference type="PANTHER" id="PTHR37451:SF3">
    <property type="entry name" value="MARVEL DOMAIN-CONTAINING PROTEIN"/>
    <property type="match status" value="1"/>
</dbReference>
<evidence type="ECO:0000256" key="3">
    <source>
        <dbReference type="ARBA" id="ARBA00022989"/>
    </source>
</evidence>
<keyword evidence="3 6" id="KW-1133">Transmembrane helix</keyword>
<dbReference type="GO" id="GO:0016020">
    <property type="term" value="C:membrane"/>
    <property type="evidence" value="ECO:0007669"/>
    <property type="project" value="UniProtKB-SubCell"/>
</dbReference>
<evidence type="ECO:0000256" key="5">
    <source>
        <dbReference type="SAM" id="MobiDB-lite"/>
    </source>
</evidence>
<dbReference type="PROSITE" id="PS51257">
    <property type="entry name" value="PROKAR_LIPOPROTEIN"/>
    <property type="match status" value="1"/>
</dbReference>
<evidence type="ECO:0000313" key="8">
    <source>
        <dbReference type="EMBL" id="CAK4030942.1"/>
    </source>
</evidence>
<dbReference type="InterPro" id="IPR008253">
    <property type="entry name" value="Marvel"/>
</dbReference>
<dbReference type="AlphaFoldDB" id="A0AAI8Z1X4"/>
<sequence>MQIPQTKTQRTKAAIHLFQALLIFVAGCLTLAVMTKSGSFGAQTGFYFALCFLTFPAIIYLVMVPMWSRAWRFNNVWAIATIDILFAILWFAASIAVAVWNADGIAKGKTDSSSDGTDKSTKREDTTTKKDGTCASFGYGSETKCKVSKATVGFGIIVFLLFAVTSYLAVRAIIQYRKTGVVPSVGMKNHGSTDALGTDDPSKDPWSANIDEQLHTTSDDRLTYGQQTAGDDSEALLHRNSESDSRHHADGMAHPGRRLSHQGSAQFASPPTYDGNFAPSALSPTGIPTSLSGHVAFPEADYNALR</sequence>
<organism evidence="8 9">
    <name type="scientific">Lecanosticta acicola</name>
    <dbReference type="NCBI Taxonomy" id="111012"/>
    <lineage>
        <taxon>Eukaryota</taxon>
        <taxon>Fungi</taxon>
        <taxon>Dikarya</taxon>
        <taxon>Ascomycota</taxon>
        <taxon>Pezizomycotina</taxon>
        <taxon>Dothideomycetes</taxon>
        <taxon>Dothideomycetidae</taxon>
        <taxon>Mycosphaerellales</taxon>
        <taxon>Mycosphaerellaceae</taxon>
        <taxon>Lecanosticta</taxon>
    </lineage>
</organism>
<evidence type="ECO:0000313" key="9">
    <source>
        <dbReference type="Proteomes" id="UP001296104"/>
    </source>
</evidence>
<feature type="compositionally biased region" description="Basic and acidic residues" evidence="5">
    <location>
        <begin position="240"/>
        <end position="251"/>
    </location>
</feature>
<dbReference type="EMBL" id="CAVMBE010000042">
    <property type="protein sequence ID" value="CAK4030942.1"/>
    <property type="molecule type" value="Genomic_DNA"/>
</dbReference>
<evidence type="ECO:0000256" key="4">
    <source>
        <dbReference type="ARBA" id="ARBA00023136"/>
    </source>
</evidence>
<proteinExistence type="predicted"/>